<evidence type="ECO:0000313" key="1">
    <source>
        <dbReference type="EMBL" id="KAK6951486.1"/>
    </source>
</evidence>
<sequence length="364" mass="40567">MSAFSHAVFGRVMQSDKSIEEAERTFAQGVERVQHEILKVSQNNIDELLLATMLMADYETFHSENEDSLTDLDVTGSRIWGNSYYDVTAGLLRQRQHKKWTLNTSLNRAVRRKLVRVCIIRGVSVPEWLRDGSQFDEEDHVLTLDSIMIRVAALRERSLCLFLPKSARFSSQPHPGDLATEARALDAALESWSAALPEDWKYTTRSVLATGFFDGMIYEYTTYGHAAIWCRYYAIRMVVNGIRNRALSVVARCSSQMLSVAPEQDICLQKIESLATDLCRSIPTFFTAMGAPVAAESTGISTASISQITPKLATLLAWPLLLAVNTDFVPQSQVQWLKSKFESIANALGDGNLGAVTEQGGLRF</sequence>
<proteinExistence type="predicted"/>
<dbReference type="PANTHER" id="PTHR38791">
    <property type="entry name" value="ZN(II)2CYS6 TRANSCRIPTION FACTOR (EUROFUNG)-RELATED-RELATED"/>
    <property type="match status" value="1"/>
</dbReference>
<gene>
    <name evidence="1" type="ORF">Daesc_008021</name>
</gene>
<comment type="caution">
    <text evidence="1">The sequence shown here is derived from an EMBL/GenBank/DDBJ whole genome shotgun (WGS) entry which is preliminary data.</text>
</comment>
<protein>
    <submittedName>
        <fullName evidence="1">Uncharacterized protein</fullName>
    </submittedName>
</protein>
<reference evidence="1 2" key="1">
    <citation type="journal article" date="2024" name="Front Chem Biol">
        <title>Unveiling the potential of Daldinia eschscholtzii MFLUCC 19-0629 through bioactivity and bioinformatics studies for enhanced sustainable agriculture production.</title>
        <authorList>
            <person name="Brooks S."/>
            <person name="Weaver J.A."/>
            <person name="Klomchit A."/>
            <person name="Alharthi S.A."/>
            <person name="Onlamun T."/>
            <person name="Nurani R."/>
            <person name="Vong T.K."/>
            <person name="Alberti F."/>
            <person name="Greco C."/>
        </authorList>
    </citation>
    <scope>NUCLEOTIDE SEQUENCE [LARGE SCALE GENOMIC DNA]</scope>
    <source>
        <strain evidence="1">MFLUCC 19-0629</strain>
    </source>
</reference>
<dbReference type="AlphaFoldDB" id="A0AAX6MGB2"/>
<accession>A0AAX6MGB2</accession>
<organism evidence="1 2">
    <name type="scientific">Daldinia eschscholtzii</name>
    <dbReference type="NCBI Taxonomy" id="292717"/>
    <lineage>
        <taxon>Eukaryota</taxon>
        <taxon>Fungi</taxon>
        <taxon>Dikarya</taxon>
        <taxon>Ascomycota</taxon>
        <taxon>Pezizomycotina</taxon>
        <taxon>Sordariomycetes</taxon>
        <taxon>Xylariomycetidae</taxon>
        <taxon>Xylariales</taxon>
        <taxon>Hypoxylaceae</taxon>
        <taxon>Daldinia</taxon>
    </lineage>
</organism>
<dbReference type="Proteomes" id="UP001369815">
    <property type="component" value="Unassembled WGS sequence"/>
</dbReference>
<name>A0AAX6MGB2_9PEZI</name>
<evidence type="ECO:0000313" key="2">
    <source>
        <dbReference type="Proteomes" id="UP001369815"/>
    </source>
</evidence>
<dbReference type="InterPro" id="IPR053175">
    <property type="entry name" value="DHMBA_Reg_Transcription_Factor"/>
</dbReference>
<dbReference type="EMBL" id="JBANMG010000007">
    <property type="protein sequence ID" value="KAK6951486.1"/>
    <property type="molecule type" value="Genomic_DNA"/>
</dbReference>
<keyword evidence="2" id="KW-1185">Reference proteome</keyword>
<dbReference type="PANTHER" id="PTHR38791:SF5">
    <property type="entry name" value="TRANSCRIPTION FACTOR DBAG-RELATED"/>
    <property type="match status" value="1"/>
</dbReference>